<evidence type="ECO:0000313" key="3">
    <source>
        <dbReference type="Proteomes" id="UP001498398"/>
    </source>
</evidence>
<feature type="region of interest" description="Disordered" evidence="1">
    <location>
        <begin position="28"/>
        <end position="64"/>
    </location>
</feature>
<organism evidence="2 3">
    <name type="scientific">Marasmiellus scandens</name>
    <dbReference type="NCBI Taxonomy" id="2682957"/>
    <lineage>
        <taxon>Eukaryota</taxon>
        <taxon>Fungi</taxon>
        <taxon>Dikarya</taxon>
        <taxon>Basidiomycota</taxon>
        <taxon>Agaricomycotina</taxon>
        <taxon>Agaricomycetes</taxon>
        <taxon>Agaricomycetidae</taxon>
        <taxon>Agaricales</taxon>
        <taxon>Marasmiineae</taxon>
        <taxon>Omphalotaceae</taxon>
        <taxon>Marasmiellus</taxon>
    </lineage>
</organism>
<comment type="caution">
    <text evidence="2">The sequence shown here is derived from an EMBL/GenBank/DDBJ whole genome shotgun (WGS) entry which is preliminary data.</text>
</comment>
<dbReference type="EMBL" id="JBANRG010000050">
    <property type="protein sequence ID" value="KAK7444573.1"/>
    <property type="molecule type" value="Genomic_DNA"/>
</dbReference>
<keyword evidence="3" id="KW-1185">Reference proteome</keyword>
<evidence type="ECO:0000256" key="1">
    <source>
        <dbReference type="SAM" id="MobiDB-lite"/>
    </source>
</evidence>
<proteinExistence type="predicted"/>
<protein>
    <submittedName>
        <fullName evidence="2">Uncharacterized protein</fullName>
    </submittedName>
</protein>
<gene>
    <name evidence="2" type="ORF">VKT23_015251</name>
</gene>
<evidence type="ECO:0000313" key="2">
    <source>
        <dbReference type="EMBL" id="KAK7444573.1"/>
    </source>
</evidence>
<feature type="compositionally biased region" description="Polar residues" evidence="1">
    <location>
        <begin position="54"/>
        <end position="64"/>
    </location>
</feature>
<name>A0ABR1IYH1_9AGAR</name>
<accession>A0ABR1IYH1</accession>
<feature type="compositionally biased region" description="Acidic residues" evidence="1">
    <location>
        <begin position="30"/>
        <end position="42"/>
    </location>
</feature>
<reference evidence="2 3" key="1">
    <citation type="submission" date="2024-01" db="EMBL/GenBank/DDBJ databases">
        <title>A draft genome for the cacao thread blight pathogen Marasmiellus scandens.</title>
        <authorList>
            <person name="Baruah I.K."/>
            <person name="Leung J."/>
            <person name="Bukari Y."/>
            <person name="Amoako-Attah I."/>
            <person name="Meinhardt L.W."/>
            <person name="Bailey B.A."/>
            <person name="Cohen S.P."/>
        </authorList>
    </citation>
    <scope>NUCLEOTIDE SEQUENCE [LARGE SCALE GENOMIC DNA]</scope>
    <source>
        <strain evidence="2 3">GH-19</strain>
    </source>
</reference>
<sequence>MVNPFIDDQAFKSDDEYNDAEIAFCTAGGEEQEEDGWYDEDDPNVHDEDCLADLNNSPSSEPQP</sequence>
<dbReference type="Proteomes" id="UP001498398">
    <property type="component" value="Unassembled WGS sequence"/>
</dbReference>